<dbReference type="AlphaFoldDB" id="A0A3S4DR30"/>
<dbReference type="Proteomes" id="UP000269998">
    <property type="component" value="Chromosome"/>
</dbReference>
<evidence type="ECO:0000259" key="2">
    <source>
        <dbReference type="PROSITE" id="PS50263"/>
    </source>
</evidence>
<evidence type="ECO:0000313" key="3">
    <source>
        <dbReference type="EMBL" id="VDM87153.1"/>
    </source>
</evidence>
<protein>
    <submittedName>
        <fullName evidence="3">(R)-stereoselective amidase</fullName>
        <ecNumber evidence="3">3.5.1.100</ecNumber>
    </submittedName>
</protein>
<organism evidence="3 4">
    <name type="scientific">Mycobacterium basiliense</name>
    <dbReference type="NCBI Taxonomy" id="2094119"/>
    <lineage>
        <taxon>Bacteria</taxon>
        <taxon>Bacillati</taxon>
        <taxon>Actinomycetota</taxon>
        <taxon>Actinomycetes</taxon>
        <taxon>Mycobacteriales</taxon>
        <taxon>Mycobacteriaceae</taxon>
        <taxon>Mycobacterium</taxon>
    </lineage>
</organism>
<accession>A0A3S4DR30</accession>
<dbReference type="InterPro" id="IPR036526">
    <property type="entry name" value="C-N_Hydrolase_sf"/>
</dbReference>
<dbReference type="CDD" id="cd07581">
    <property type="entry name" value="nitrilase_3"/>
    <property type="match status" value="1"/>
</dbReference>
<proteinExistence type="inferred from homology"/>
<dbReference type="InterPro" id="IPR003010">
    <property type="entry name" value="C-N_Hydrolase"/>
</dbReference>
<gene>
    <name evidence="3" type="primary">ramA</name>
    <name evidence="3" type="ORF">MB901379_00688</name>
</gene>
<dbReference type="Gene3D" id="3.60.110.10">
    <property type="entry name" value="Carbon-nitrogen hydrolase"/>
    <property type="match status" value="1"/>
</dbReference>
<evidence type="ECO:0000256" key="1">
    <source>
        <dbReference type="ARBA" id="ARBA00010613"/>
    </source>
</evidence>
<comment type="similarity">
    <text evidence="1">Belongs to the carbon-nitrogen hydrolase superfamily. NIT1/NIT2 family.</text>
</comment>
<keyword evidence="3" id="KW-0378">Hydrolase</keyword>
<dbReference type="PROSITE" id="PS50263">
    <property type="entry name" value="CN_HYDROLASE"/>
    <property type="match status" value="1"/>
</dbReference>
<keyword evidence="4" id="KW-1185">Reference proteome</keyword>
<dbReference type="EMBL" id="LR130759">
    <property type="protein sequence ID" value="VDM87153.1"/>
    <property type="molecule type" value="Genomic_DNA"/>
</dbReference>
<dbReference type="PANTHER" id="PTHR23088:SF27">
    <property type="entry name" value="DEAMINATED GLUTATHIONE AMIDASE"/>
    <property type="match status" value="1"/>
</dbReference>
<dbReference type="PANTHER" id="PTHR23088">
    <property type="entry name" value="NITRILASE-RELATED"/>
    <property type="match status" value="1"/>
</dbReference>
<reference evidence="4" key="1">
    <citation type="submission" date="2018-02" db="EMBL/GenBank/DDBJ databases">
        <authorList>
            <person name="Seth-Smith MB H."/>
            <person name="Seth-Smith H."/>
        </authorList>
    </citation>
    <scope>NUCLEOTIDE SEQUENCE [LARGE SCALE GENOMIC DNA]</scope>
</reference>
<sequence length="303" mass="31083">MFGGSGRSGADGSAPKLASMRIALAQILSGTDPTANLRLVREYAGRAAASGAKLVVFPEATMCRFGAPLAPIAEPLDGPWANGVRGIAAEAGITVVAGMFTPADDGRVTNTLIAAAPAASNQSHAHYHKIHLYDAFGFAESRTVAPGNEPVLITVDGVRVGLTICYDIRFPALYTELARRGAQLIAVCASWGSGPGKLDQWTLLARARALDSMSYVAAAGQADPARSSSPACADVAAGSGAPTGVGGSLVVSPLGEVIASAGSEPQLVLADIETDSVARARENIAVLRNQSSFARLDEAESRR</sequence>
<dbReference type="PROSITE" id="PS01227">
    <property type="entry name" value="UPF0012"/>
    <property type="match status" value="1"/>
</dbReference>
<name>A0A3S4DR30_9MYCO</name>
<dbReference type="SUPFAM" id="SSF56317">
    <property type="entry name" value="Carbon-nitrogen hydrolase"/>
    <property type="match status" value="1"/>
</dbReference>
<dbReference type="KEGG" id="mbai:MB901379_00688"/>
<feature type="domain" description="CN hydrolase" evidence="2">
    <location>
        <begin position="20"/>
        <end position="274"/>
    </location>
</feature>
<dbReference type="GO" id="GO:0016787">
    <property type="term" value="F:hydrolase activity"/>
    <property type="evidence" value="ECO:0007669"/>
    <property type="project" value="UniProtKB-KW"/>
</dbReference>
<evidence type="ECO:0000313" key="4">
    <source>
        <dbReference type="Proteomes" id="UP000269998"/>
    </source>
</evidence>
<dbReference type="InterPro" id="IPR001110">
    <property type="entry name" value="UPF0012_CS"/>
</dbReference>
<dbReference type="EC" id="3.5.1.100" evidence="3"/>
<dbReference type="Pfam" id="PF00795">
    <property type="entry name" value="CN_hydrolase"/>
    <property type="match status" value="1"/>
</dbReference>